<protein>
    <submittedName>
        <fullName evidence="4">Uncharacterized protein</fullName>
    </submittedName>
</protein>
<dbReference type="PANTHER" id="PTHR31642">
    <property type="entry name" value="TRICHOTHECENE 3-O-ACETYLTRANSFERASE"/>
    <property type="match status" value="1"/>
</dbReference>
<dbReference type="STRING" id="4533.J3MIT0"/>
<dbReference type="AlphaFoldDB" id="J3MIT0"/>
<dbReference type="Gene3D" id="3.30.559.10">
    <property type="entry name" value="Chloramphenicol acetyltransferase-like domain"/>
    <property type="match status" value="1"/>
</dbReference>
<evidence type="ECO:0000256" key="1">
    <source>
        <dbReference type="ARBA" id="ARBA00009861"/>
    </source>
</evidence>
<evidence type="ECO:0000313" key="5">
    <source>
        <dbReference type="Proteomes" id="UP000006038"/>
    </source>
</evidence>
<reference evidence="4" key="1">
    <citation type="journal article" date="2013" name="Nat. Commun.">
        <title>Whole-genome sequencing of Oryza brachyantha reveals mechanisms underlying Oryza genome evolution.</title>
        <authorList>
            <person name="Chen J."/>
            <person name="Huang Q."/>
            <person name="Gao D."/>
            <person name="Wang J."/>
            <person name="Lang Y."/>
            <person name="Liu T."/>
            <person name="Li B."/>
            <person name="Bai Z."/>
            <person name="Luis Goicoechea J."/>
            <person name="Liang C."/>
            <person name="Chen C."/>
            <person name="Zhang W."/>
            <person name="Sun S."/>
            <person name="Liao Y."/>
            <person name="Zhang X."/>
            <person name="Yang L."/>
            <person name="Song C."/>
            <person name="Wang M."/>
            <person name="Shi J."/>
            <person name="Liu G."/>
            <person name="Liu J."/>
            <person name="Zhou H."/>
            <person name="Zhou W."/>
            <person name="Yu Q."/>
            <person name="An N."/>
            <person name="Chen Y."/>
            <person name="Cai Q."/>
            <person name="Wang B."/>
            <person name="Liu B."/>
            <person name="Min J."/>
            <person name="Huang Y."/>
            <person name="Wu H."/>
            <person name="Li Z."/>
            <person name="Zhang Y."/>
            <person name="Yin Y."/>
            <person name="Song W."/>
            <person name="Jiang J."/>
            <person name="Jackson S.A."/>
            <person name="Wing R.A."/>
            <person name="Wang J."/>
            <person name="Chen M."/>
        </authorList>
    </citation>
    <scope>NUCLEOTIDE SEQUENCE [LARGE SCALE GENOMIC DNA]</scope>
    <source>
        <strain evidence="4">cv. IRGC 101232</strain>
    </source>
</reference>
<comment type="similarity">
    <text evidence="1">Belongs to the plant acyltransferase family.</text>
</comment>
<evidence type="ECO:0000256" key="2">
    <source>
        <dbReference type="ARBA" id="ARBA00022679"/>
    </source>
</evidence>
<sequence>MDKIRALNVHFTAEFVAELKACVGGRCSMFQCLFAHVWKKITAARNLRPKEFKQVRVAVNFPGRANPPVPMDFFGNMVLWAFPRLQVRKLLHASYAAVVGAIRDAMVRSDNDYECIQSFVDFGDQAVAVAGARVRGEEELVATAVAAGTMLSAELRGGDHHRSHAVRGQRRLLPA</sequence>
<keyword evidence="3" id="KW-0012">Acyltransferase</keyword>
<organism evidence="4">
    <name type="scientific">Oryza brachyantha</name>
    <name type="common">malo sina</name>
    <dbReference type="NCBI Taxonomy" id="4533"/>
    <lineage>
        <taxon>Eukaryota</taxon>
        <taxon>Viridiplantae</taxon>
        <taxon>Streptophyta</taxon>
        <taxon>Embryophyta</taxon>
        <taxon>Tracheophyta</taxon>
        <taxon>Spermatophyta</taxon>
        <taxon>Magnoliopsida</taxon>
        <taxon>Liliopsida</taxon>
        <taxon>Poales</taxon>
        <taxon>Poaceae</taxon>
        <taxon>BOP clade</taxon>
        <taxon>Oryzoideae</taxon>
        <taxon>Oryzeae</taxon>
        <taxon>Oryzinae</taxon>
        <taxon>Oryza</taxon>
    </lineage>
</organism>
<keyword evidence="2" id="KW-0808">Transferase</keyword>
<dbReference type="InterPro" id="IPR023213">
    <property type="entry name" value="CAT-like_dom_sf"/>
</dbReference>
<dbReference type="EnsemblPlants" id="OB07G13120.1">
    <property type="protein sequence ID" value="OB07G13120.1"/>
    <property type="gene ID" value="OB07G13120"/>
</dbReference>
<evidence type="ECO:0000256" key="3">
    <source>
        <dbReference type="ARBA" id="ARBA00023315"/>
    </source>
</evidence>
<name>J3MIT0_ORYBR</name>
<dbReference type="Gramene" id="OB07G13120.1">
    <property type="protein sequence ID" value="OB07G13120.1"/>
    <property type="gene ID" value="OB07G13120"/>
</dbReference>
<dbReference type="Proteomes" id="UP000006038">
    <property type="component" value="Chromosome 7"/>
</dbReference>
<dbReference type="GO" id="GO:0050734">
    <property type="term" value="F:hydroxycinnamoyltransferase activity"/>
    <property type="evidence" value="ECO:0007669"/>
    <property type="project" value="UniProtKB-ARBA"/>
</dbReference>
<reference evidence="4" key="2">
    <citation type="submission" date="2013-04" db="UniProtKB">
        <authorList>
            <consortium name="EnsemblPlants"/>
        </authorList>
    </citation>
    <scope>IDENTIFICATION</scope>
</reference>
<keyword evidence="5" id="KW-1185">Reference proteome</keyword>
<dbReference type="OMA" id="NFPGRAN"/>
<accession>J3MIT0</accession>
<dbReference type="Pfam" id="PF02458">
    <property type="entry name" value="Transferase"/>
    <property type="match status" value="1"/>
</dbReference>
<dbReference type="HOGENOM" id="CLU_1534873_0_0_1"/>
<evidence type="ECO:0000313" key="4">
    <source>
        <dbReference type="EnsemblPlants" id="OB07G13120.1"/>
    </source>
</evidence>
<dbReference type="PANTHER" id="PTHR31642:SF331">
    <property type="entry name" value="TRYPTAMINE BENZOYLTRANSFERASE 2"/>
    <property type="match status" value="1"/>
</dbReference>
<dbReference type="InterPro" id="IPR050317">
    <property type="entry name" value="Plant_Fungal_Acyltransferase"/>
</dbReference>
<proteinExistence type="inferred from homology"/>
<dbReference type="eggNOG" id="ENOG502QVP8">
    <property type="taxonomic scope" value="Eukaryota"/>
</dbReference>